<evidence type="ECO:0000313" key="1">
    <source>
        <dbReference type="EMBL" id="TAA46632.1"/>
    </source>
</evidence>
<protein>
    <recommendedName>
        <fullName evidence="3">Prevent-host-death protein</fullName>
    </recommendedName>
</protein>
<evidence type="ECO:0000313" key="2">
    <source>
        <dbReference type="Proteomes" id="UP000294164"/>
    </source>
</evidence>
<evidence type="ECO:0008006" key="3">
    <source>
        <dbReference type="Google" id="ProtNLM"/>
    </source>
</evidence>
<dbReference type="NCBIfam" id="NF041551">
    <property type="entry name" value="YlcI_YnfO_N"/>
    <property type="match status" value="1"/>
</dbReference>
<organism evidence="1 2">
    <name type="scientific">Pseudoxanthomonas winnipegensis</name>
    <dbReference type="NCBI Taxonomy" id="2480810"/>
    <lineage>
        <taxon>Bacteria</taxon>
        <taxon>Pseudomonadati</taxon>
        <taxon>Pseudomonadota</taxon>
        <taxon>Gammaproteobacteria</taxon>
        <taxon>Lysobacterales</taxon>
        <taxon>Lysobacteraceae</taxon>
        <taxon>Pseudoxanthomonas</taxon>
    </lineage>
</organism>
<proteinExistence type="predicted"/>
<dbReference type="AlphaFoldDB" id="A0A4Q8M929"/>
<reference evidence="1 2" key="1">
    <citation type="submission" date="2019-02" db="EMBL/GenBank/DDBJ databases">
        <title>WGS of Pseudoxanthomonas species novum from clinical isolates.</title>
        <authorList>
            <person name="Bernier A.-M."/>
            <person name="Bernard K."/>
            <person name="Vachon A."/>
        </authorList>
    </citation>
    <scope>NUCLEOTIDE SEQUENCE [LARGE SCALE GENOMIC DNA]</scope>
    <source>
        <strain evidence="1 2">NML130969</strain>
    </source>
</reference>
<dbReference type="EMBL" id="SHMG01000001">
    <property type="protein sequence ID" value="TAA46632.1"/>
    <property type="molecule type" value="Genomic_DNA"/>
</dbReference>
<comment type="caution">
    <text evidence="1">The sequence shown here is derived from an EMBL/GenBank/DDBJ whole genome shotgun (WGS) entry which is preliminary data.</text>
</comment>
<accession>A0A4Q8M929</accession>
<dbReference type="OrthoDB" id="8400336at2"/>
<sequence>MCIPCDHASQLQRMRCGMKTASLPSLRVEPELREAAESVLQKGESLSALMEQSLRDEVRRRRHQAEFIARGLASREQARQTGRYIDAQDVLDGLQAKLDRKRKE</sequence>
<gene>
    <name evidence="1" type="ORF">EA655_02890</name>
</gene>
<dbReference type="Proteomes" id="UP000294164">
    <property type="component" value="Unassembled WGS sequence"/>
</dbReference>
<name>A0A4Q8M929_9GAMM</name>